<dbReference type="NCBIfam" id="TIGR00331">
    <property type="entry name" value="hrcA"/>
    <property type="match status" value="1"/>
</dbReference>
<dbReference type="Proteomes" id="UP000193200">
    <property type="component" value="Unassembled WGS sequence"/>
</dbReference>
<dbReference type="HAMAP" id="MF_00081">
    <property type="entry name" value="HrcA"/>
    <property type="match status" value="1"/>
</dbReference>
<dbReference type="InterPro" id="IPR036390">
    <property type="entry name" value="WH_DNA-bd_sf"/>
</dbReference>
<keyword evidence="8" id="KW-1185">Reference proteome</keyword>
<evidence type="ECO:0000256" key="1">
    <source>
        <dbReference type="ARBA" id="ARBA00022491"/>
    </source>
</evidence>
<keyword evidence="2 5" id="KW-0805">Transcription regulation</keyword>
<organism evidence="7 8">
    <name type="scientific">Oceanibacterium hippocampi</name>
    <dbReference type="NCBI Taxonomy" id="745714"/>
    <lineage>
        <taxon>Bacteria</taxon>
        <taxon>Pseudomonadati</taxon>
        <taxon>Pseudomonadota</taxon>
        <taxon>Alphaproteobacteria</taxon>
        <taxon>Sneathiellales</taxon>
        <taxon>Sneathiellaceae</taxon>
        <taxon>Oceanibacterium</taxon>
    </lineage>
</organism>
<feature type="domain" description="Heat-inducible transcription repressor HrcA C-terminal" evidence="6">
    <location>
        <begin position="108"/>
        <end position="326"/>
    </location>
</feature>
<comment type="function">
    <text evidence="5">Negative regulator of class I heat shock genes (grpE-dnaK-dnaJ and groELS operons). Prevents heat-shock induction of these operons.</text>
</comment>
<evidence type="ECO:0000256" key="2">
    <source>
        <dbReference type="ARBA" id="ARBA00023015"/>
    </source>
</evidence>
<gene>
    <name evidence="5 7" type="primary">hrcA</name>
    <name evidence="7" type="ORF">OCH7691_00369</name>
</gene>
<dbReference type="Gene3D" id="3.30.450.40">
    <property type="match status" value="1"/>
</dbReference>
<dbReference type="OrthoDB" id="9783139at2"/>
<keyword evidence="3 5" id="KW-0346">Stress response</keyword>
<dbReference type="RefSeq" id="WP_085881716.1">
    <property type="nucleotide sequence ID" value="NZ_FWFR01000001.1"/>
</dbReference>
<dbReference type="InParanoid" id="A0A1Y5RI19"/>
<dbReference type="GO" id="GO:0045892">
    <property type="term" value="P:negative regulation of DNA-templated transcription"/>
    <property type="evidence" value="ECO:0007669"/>
    <property type="project" value="UniProtKB-UniRule"/>
</dbReference>
<dbReference type="InterPro" id="IPR023120">
    <property type="entry name" value="WHTH_transcript_rep_HrcA_IDD"/>
</dbReference>
<dbReference type="PANTHER" id="PTHR34824:SF1">
    <property type="entry name" value="HEAT-INDUCIBLE TRANSCRIPTION REPRESSOR HRCA"/>
    <property type="match status" value="1"/>
</dbReference>
<evidence type="ECO:0000256" key="3">
    <source>
        <dbReference type="ARBA" id="ARBA00023016"/>
    </source>
</evidence>
<dbReference type="GO" id="GO:0003677">
    <property type="term" value="F:DNA binding"/>
    <property type="evidence" value="ECO:0007669"/>
    <property type="project" value="InterPro"/>
</dbReference>
<dbReference type="SUPFAM" id="SSF55781">
    <property type="entry name" value="GAF domain-like"/>
    <property type="match status" value="1"/>
</dbReference>
<evidence type="ECO:0000259" key="6">
    <source>
        <dbReference type="Pfam" id="PF01628"/>
    </source>
</evidence>
<dbReference type="InterPro" id="IPR021153">
    <property type="entry name" value="HrcA_C"/>
</dbReference>
<dbReference type="PIRSF" id="PIRSF005485">
    <property type="entry name" value="HrcA"/>
    <property type="match status" value="1"/>
</dbReference>
<dbReference type="InterPro" id="IPR036388">
    <property type="entry name" value="WH-like_DNA-bd_sf"/>
</dbReference>
<evidence type="ECO:0000313" key="8">
    <source>
        <dbReference type="Proteomes" id="UP000193200"/>
    </source>
</evidence>
<dbReference type="Gene3D" id="1.10.10.10">
    <property type="entry name" value="Winged helix-like DNA-binding domain superfamily/Winged helix DNA-binding domain"/>
    <property type="match status" value="1"/>
</dbReference>
<reference evidence="7 8" key="1">
    <citation type="submission" date="2017-03" db="EMBL/GenBank/DDBJ databases">
        <authorList>
            <person name="Afonso C.L."/>
            <person name="Miller P.J."/>
            <person name="Scott M.A."/>
            <person name="Spackman E."/>
            <person name="Goraichik I."/>
            <person name="Dimitrov K.M."/>
            <person name="Suarez D.L."/>
            <person name="Swayne D.E."/>
        </authorList>
    </citation>
    <scope>NUCLEOTIDE SEQUENCE [LARGE SCALE GENOMIC DNA]</scope>
    <source>
        <strain evidence="7 8">CECT 7691</strain>
    </source>
</reference>
<dbReference type="AlphaFoldDB" id="A0A1Y5RI19"/>
<protein>
    <recommendedName>
        <fullName evidence="5">Heat-inducible transcription repressor HrcA</fullName>
    </recommendedName>
</protein>
<keyword evidence="4 5" id="KW-0804">Transcription</keyword>
<dbReference type="SUPFAM" id="SSF46785">
    <property type="entry name" value="Winged helix' DNA-binding domain"/>
    <property type="match status" value="1"/>
</dbReference>
<accession>A0A1Y5RI19</accession>
<dbReference type="EMBL" id="FWFR01000001">
    <property type="protein sequence ID" value="SLN18087.1"/>
    <property type="molecule type" value="Genomic_DNA"/>
</dbReference>
<dbReference type="InterPro" id="IPR029016">
    <property type="entry name" value="GAF-like_dom_sf"/>
</dbReference>
<proteinExistence type="inferred from homology"/>
<evidence type="ECO:0000256" key="4">
    <source>
        <dbReference type="ARBA" id="ARBA00023163"/>
    </source>
</evidence>
<evidence type="ECO:0000256" key="5">
    <source>
        <dbReference type="HAMAP-Rule" id="MF_00081"/>
    </source>
</evidence>
<evidence type="ECO:0000313" key="7">
    <source>
        <dbReference type="EMBL" id="SLN18087.1"/>
    </source>
</evidence>
<dbReference type="Gene3D" id="3.30.390.60">
    <property type="entry name" value="Heat-inducible transcription repressor hrca homolog, domain 3"/>
    <property type="match status" value="1"/>
</dbReference>
<dbReference type="InterPro" id="IPR002571">
    <property type="entry name" value="HrcA"/>
</dbReference>
<name>A0A1Y5RI19_9PROT</name>
<keyword evidence="1 5" id="KW-0678">Repressor</keyword>
<sequence>MIVELNERSREVFRNIVESYVETGAPVSSRTIARRSALNLSPASIRNVMSDLEEAGLLYAPHTSAGRLPTQQGMRFFVDGLLRLGALSEEERLDIERRCASDGRSVQEMLSQAGEALSGLSSCASLVLAPKIDSAVKHIEFVPLNEGRALVVLVTEDGLVENRIVNLPLGLPQSALIEASNFLANRMRNRTLAEAREEILIELETKQAQLDQLATRVVEAGIATWAGQETLIVRGHANLLDDVQALQDLERIRRLYDELESKREAERLLDLVAGADGVQIFIGTENKLFSEGDSSFIVSPFMNSRERVVGIIGVVGPTRINYSRIVPLVDYTAKMIGRLLG</sequence>
<dbReference type="PANTHER" id="PTHR34824">
    <property type="entry name" value="HEAT-INDUCIBLE TRANSCRIPTION REPRESSOR HRCA"/>
    <property type="match status" value="1"/>
</dbReference>
<comment type="similarity">
    <text evidence="5">Belongs to the HrcA family.</text>
</comment>
<dbReference type="Pfam" id="PF01628">
    <property type="entry name" value="HrcA"/>
    <property type="match status" value="1"/>
</dbReference>